<dbReference type="PANTHER" id="PTHR30047:SF7">
    <property type="entry name" value="HIGH-AFFINITY CHOLINE TRANSPORT PROTEIN"/>
    <property type="match status" value="1"/>
</dbReference>
<evidence type="ECO:0000256" key="4">
    <source>
        <dbReference type="ARBA" id="ARBA00022475"/>
    </source>
</evidence>
<evidence type="ECO:0000256" key="3">
    <source>
        <dbReference type="ARBA" id="ARBA00022448"/>
    </source>
</evidence>
<protein>
    <submittedName>
        <fullName evidence="9">Choline transporter</fullName>
    </submittedName>
</protein>
<sequence length="545" mass="60657">MRKDKRLIDWTVFGGTVFVLLMAVLPMMVFPKQSRAVVVALNEFVTTKLGAVYLVLGLVIFCFVLYIAFGKYGSVTLGRASDRPEFSDFAWASMLFCAGIGSDILYWGVIEWAYYFQGPPLGAKPMSGQALEYATMYGMFHWGPIAWSIYVLPALPIGYLVFVKNQPVYKISQACRPILKGQTDGFIGKLVDILFIFGLIGGTATSLALGVPMISAGLEKLIGVDGSSMTVKSIVLICITIVFAYSSYQGLKKGIQVLSDINVWLSFVLLAFIFIAGPTIFIMETTVSGFGNMLKNFFQMATWLEPFGGIGGRKETNFPQQWTIFYWSWWIVYAPFIGLFIARISRGRTLKEIILGTIVYGTFGCVLFFGIFGNYAAFLQITGQFNVIEYLNTHGTEVTIIEVINQLPFAPIVITLFVLSAFLFLVTTFDSASYIVASATQVRVKGEPLKLNRLFWAFALCLLPFSLMLVGGEKALEILQTASIVAGVPLIVIFIIIMISFMMILSGDRIALQTRAERFKKVERRSLRILQVSEKTNDEDRDDNL</sequence>
<dbReference type="KEGG" id="sste:SAMEA4384403_0085"/>
<gene>
    <name evidence="9" type="primary">betP_1</name>
    <name evidence="9" type="ORF">SAMEA4384403_00085</name>
</gene>
<evidence type="ECO:0000313" key="10">
    <source>
        <dbReference type="Proteomes" id="UP000242084"/>
    </source>
</evidence>
<evidence type="ECO:0000256" key="6">
    <source>
        <dbReference type="ARBA" id="ARBA00022989"/>
    </source>
</evidence>
<keyword evidence="10" id="KW-1185">Reference proteome</keyword>
<feature type="transmembrane region" description="Helical" evidence="8">
    <location>
        <begin position="324"/>
        <end position="342"/>
    </location>
</feature>
<dbReference type="EMBL" id="LT906462">
    <property type="protein sequence ID" value="SNV54464.1"/>
    <property type="molecule type" value="Genomic_DNA"/>
</dbReference>
<evidence type="ECO:0000313" key="9">
    <source>
        <dbReference type="EMBL" id="SNV54464.1"/>
    </source>
</evidence>
<feature type="transmembrane region" description="Helical" evidence="8">
    <location>
        <begin position="263"/>
        <end position="283"/>
    </location>
</feature>
<feature type="transmembrane region" description="Helical" evidence="8">
    <location>
        <begin position="89"/>
        <end position="110"/>
    </location>
</feature>
<dbReference type="InterPro" id="IPR000060">
    <property type="entry name" value="BCCT_transptr"/>
</dbReference>
<dbReference type="NCBIfam" id="TIGR00842">
    <property type="entry name" value="bcct"/>
    <property type="match status" value="1"/>
</dbReference>
<evidence type="ECO:0000256" key="7">
    <source>
        <dbReference type="ARBA" id="ARBA00023136"/>
    </source>
</evidence>
<dbReference type="AlphaFoldDB" id="A0A239Y8A4"/>
<evidence type="ECO:0000256" key="5">
    <source>
        <dbReference type="ARBA" id="ARBA00022692"/>
    </source>
</evidence>
<keyword evidence="7 8" id="KW-0472">Membrane</keyword>
<evidence type="ECO:0000256" key="8">
    <source>
        <dbReference type="SAM" id="Phobius"/>
    </source>
</evidence>
<keyword evidence="4" id="KW-1003">Cell membrane</keyword>
<evidence type="ECO:0000256" key="2">
    <source>
        <dbReference type="ARBA" id="ARBA00005658"/>
    </source>
</evidence>
<feature type="transmembrane region" description="Helical" evidence="8">
    <location>
        <begin position="484"/>
        <end position="505"/>
    </location>
</feature>
<dbReference type="Pfam" id="PF02028">
    <property type="entry name" value="BCCT"/>
    <property type="match status" value="1"/>
</dbReference>
<feature type="transmembrane region" description="Helical" evidence="8">
    <location>
        <begin position="234"/>
        <end position="251"/>
    </location>
</feature>
<evidence type="ECO:0000256" key="1">
    <source>
        <dbReference type="ARBA" id="ARBA00004651"/>
    </source>
</evidence>
<comment type="similarity">
    <text evidence="2">Belongs to the BCCT transporter (TC 2.A.15) family.</text>
</comment>
<reference evidence="9 10" key="1">
    <citation type="submission" date="2017-06" db="EMBL/GenBank/DDBJ databases">
        <authorList>
            <consortium name="Pathogen Informatics"/>
        </authorList>
    </citation>
    <scope>NUCLEOTIDE SEQUENCE [LARGE SCALE GENOMIC DNA]</scope>
    <source>
        <strain evidence="9 10">NCTC13839</strain>
    </source>
</reference>
<keyword evidence="3" id="KW-0813">Transport</keyword>
<keyword evidence="6 8" id="KW-1133">Transmembrane helix</keyword>
<feature type="transmembrane region" description="Helical" evidence="8">
    <location>
        <begin position="50"/>
        <end position="69"/>
    </location>
</feature>
<feature type="transmembrane region" description="Helical" evidence="8">
    <location>
        <begin position="7"/>
        <end position="30"/>
    </location>
</feature>
<dbReference type="GO" id="GO:0005886">
    <property type="term" value="C:plasma membrane"/>
    <property type="evidence" value="ECO:0007669"/>
    <property type="project" value="UniProtKB-SubCell"/>
</dbReference>
<dbReference type="PANTHER" id="PTHR30047">
    <property type="entry name" value="HIGH-AFFINITY CHOLINE TRANSPORT PROTEIN-RELATED"/>
    <property type="match status" value="1"/>
</dbReference>
<feature type="transmembrane region" description="Helical" evidence="8">
    <location>
        <begin position="145"/>
        <end position="163"/>
    </location>
</feature>
<dbReference type="GO" id="GO:0022857">
    <property type="term" value="F:transmembrane transporter activity"/>
    <property type="evidence" value="ECO:0007669"/>
    <property type="project" value="InterPro"/>
</dbReference>
<name>A0A239Y8A4_9STAP</name>
<accession>A0A239Y8A4</accession>
<feature type="transmembrane region" description="Helical" evidence="8">
    <location>
        <begin position="454"/>
        <end position="472"/>
    </location>
</feature>
<keyword evidence="5 8" id="KW-0812">Transmembrane</keyword>
<comment type="subcellular location">
    <subcellularLocation>
        <location evidence="1">Cell membrane</location>
        <topology evidence="1">Multi-pass membrane protein</topology>
    </subcellularLocation>
</comment>
<proteinExistence type="inferred from homology"/>
<feature type="transmembrane region" description="Helical" evidence="8">
    <location>
        <begin position="354"/>
        <end position="377"/>
    </location>
</feature>
<dbReference type="Proteomes" id="UP000242084">
    <property type="component" value="Chromosome 1"/>
</dbReference>
<feature type="transmembrane region" description="Helical" evidence="8">
    <location>
        <begin position="190"/>
        <end position="214"/>
    </location>
</feature>
<feature type="transmembrane region" description="Helical" evidence="8">
    <location>
        <begin position="409"/>
        <end position="433"/>
    </location>
</feature>
<organism evidence="9 10">
    <name type="scientific">Mammaliicoccus stepanovicii</name>
    <dbReference type="NCBI Taxonomy" id="643214"/>
    <lineage>
        <taxon>Bacteria</taxon>
        <taxon>Bacillati</taxon>
        <taxon>Bacillota</taxon>
        <taxon>Bacilli</taxon>
        <taxon>Bacillales</taxon>
        <taxon>Staphylococcaceae</taxon>
        <taxon>Mammaliicoccus</taxon>
    </lineage>
</organism>